<proteinExistence type="predicted"/>
<evidence type="ECO:0000313" key="2">
    <source>
        <dbReference type="Proteomes" id="UP000034753"/>
    </source>
</evidence>
<dbReference type="EMBL" id="LCBN01000056">
    <property type="protein sequence ID" value="KKS12209.1"/>
    <property type="molecule type" value="Genomic_DNA"/>
</dbReference>
<dbReference type="Proteomes" id="UP000034753">
    <property type="component" value="Unassembled WGS sequence"/>
</dbReference>
<name>A0A0G0WH17_9BACT</name>
<reference evidence="1 2" key="1">
    <citation type="journal article" date="2015" name="Nature">
        <title>rRNA introns, odd ribosomes, and small enigmatic genomes across a large radiation of phyla.</title>
        <authorList>
            <person name="Brown C.T."/>
            <person name="Hug L.A."/>
            <person name="Thomas B.C."/>
            <person name="Sharon I."/>
            <person name="Castelle C.J."/>
            <person name="Singh A."/>
            <person name="Wilkins M.J."/>
            <person name="Williams K.H."/>
            <person name="Banfield J.F."/>
        </authorList>
    </citation>
    <scope>NUCLEOTIDE SEQUENCE [LARGE SCALE GENOMIC DNA]</scope>
</reference>
<protein>
    <submittedName>
        <fullName evidence="1">Uncharacterized protein</fullName>
    </submittedName>
</protein>
<gene>
    <name evidence="1" type="ORF">UU67_C0056G0001</name>
</gene>
<organism evidence="1 2">
    <name type="scientific">Candidatus Daviesbacteria bacterium GW2011_GWB1_41_5</name>
    <dbReference type="NCBI Taxonomy" id="1618429"/>
    <lineage>
        <taxon>Bacteria</taxon>
        <taxon>Candidatus Daviesiibacteriota</taxon>
    </lineage>
</organism>
<dbReference type="AlphaFoldDB" id="A0A0G0WH17"/>
<feature type="non-terminal residue" evidence="1">
    <location>
        <position position="1"/>
    </location>
</feature>
<sequence>PPPNFDGNYAGDLDSNASTPAGMSAHWVMTVSGGKVTKLEIQNWHLVCATPTVTSGVLVQVLNGSPVPVVSVNLNGSFEIGPRPCDHLVGRFIDTSTIQVTYTRVGGSPCWIDGTCPAVNLVVTLNRQ</sequence>
<accession>A0A0G0WH17</accession>
<comment type="caution">
    <text evidence="1">The sequence shown here is derived from an EMBL/GenBank/DDBJ whole genome shotgun (WGS) entry which is preliminary data.</text>
</comment>
<evidence type="ECO:0000313" key="1">
    <source>
        <dbReference type="EMBL" id="KKS12209.1"/>
    </source>
</evidence>